<name>A0ABW3LQF2_9BACI</name>
<protein>
    <submittedName>
        <fullName evidence="1">Uncharacterized protein</fullName>
    </submittedName>
</protein>
<dbReference type="RefSeq" id="WP_390363146.1">
    <property type="nucleotide sequence ID" value="NZ_JBHTKJ010000036.1"/>
</dbReference>
<evidence type="ECO:0000313" key="1">
    <source>
        <dbReference type="EMBL" id="MFD1039474.1"/>
    </source>
</evidence>
<dbReference type="Proteomes" id="UP001597040">
    <property type="component" value="Unassembled WGS sequence"/>
</dbReference>
<proteinExistence type="predicted"/>
<sequence length="54" mass="6062">MSRRLSSFQTNGWIEQKGHRNIKILQIDALTKISNEQNKSASARLATYGLDLSA</sequence>
<accession>A0ABW3LQF2</accession>
<dbReference type="InterPro" id="IPR036388">
    <property type="entry name" value="WH-like_DNA-bd_sf"/>
</dbReference>
<organism evidence="1 2">
    <name type="scientific">Virgibacillus byunsanensis</name>
    <dbReference type="NCBI Taxonomy" id="570945"/>
    <lineage>
        <taxon>Bacteria</taxon>
        <taxon>Bacillati</taxon>
        <taxon>Bacillota</taxon>
        <taxon>Bacilli</taxon>
        <taxon>Bacillales</taxon>
        <taxon>Bacillaceae</taxon>
        <taxon>Virgibacillus</taxon>
    </lineage>
</organism>
<dbReference type="Gene3D" id="1.10.10.10">
    <property type="entry name" value="Winged helix-like DNA-binding domain superfamily/Winged helix DNA-binding domain"/>
    <property type="match status" value="1"/>
</dbReference>
<keyword evidence="2" id="KW-1185">Reference proteome</keyword>
<comment type="caution">
    <text evidence="1">The sequence shown here is derived from an EMBL/GenBank/DDBJ whole genome shotgun (WGS) entry which is preliminary data.</text>
</comment>
<reference evidence="2" key="1">
    <citation type="journal article" date="2019" name="Int. J. Syst. Evol. Microbiol.">
        <title>The Global Catalogue of Microorganisms (GCM) 10K type strain sequencing project: providing services to taxonomists for standard genome sequencing and annotation.</title>
        <authorList>
            <consortium name="The Broad Institute Genomics Platform"/>
            <consortium name="The Broad Institute Genome Sequencing Center for Infectious Disease"/>
            <person name="Wu L."/>
            <person name="Ma J."/>
        </authorList>
    </citation>
    <scope>NUCLEOTIDE SEQUENCE [LARGE SCALE GENOMIC DNA]</scope>
    <source>
        <strain evidence="2">CCUG 56754</strain>
    </source>
</reference>
<gene>
    <name evidence="1" type="ORF">ACFQ3N_13880</name>
</gene>
<dbReference type="EMBL" id="JBHTKJ010000036">
    <property type="protein sequence ID" value="MFD1039474.1"/>
    <property type="molecule type" value="Genomic_DNA"/>
</dbReference>
<evidence type="ECO:0000313" key="2">
    <source>
        <dbReference type="Proteomes" id="UP001597040"/>
    </source>
</evidence>